<comment type="caution">
    <text evidence="1">The sequence shown here is derived from an EMBL/GenBank/DDBJ whole genome shotgun (WGS) entry which is preliminary data.</text>
</comment>
<accession>A0A5B1CE25</accession>
<dbReference type="EMBL" id="VRLW01000001">
    <property type="protein sequence ID" value="KAA1259397.1"/>
    <property type="molecule type" value="Genomic_DNA"/>
</dbReference>
<evidence type="ECO:0000313" key="1">
    <source>
        <dbReference type="EMBL" id="KAA1259397.1"/>
    </source>
</evidence>
<proteinExistence type="predicted"/>
<organism evidence="1 2">
    <name type="scientific">Rubripirellula obstinata</name>
    <dbReference type="NCBI Taxonomy" id="406547"/>
    <lineage>
        <taxon>Bacteria</taxon>
        <taxon>Pseudomonadati</taxon>
        <taxon>Planctomycetota</taxon>
        <taxon>Planctomycetia</taxon>
        <taxon>Pirellulales</taxon>
        <taxon>Pirellulaceae</taxon>
        <taxon>Rubripirellula</taxon>
    </lineage>
</organism>
<dbReference type="AlphaFoldDB" id="A0A5B1CE25"/>
<name>A0A5B1CE25_9BACT</name>
<gene>
    <name evidence="1" type="ORF">LF1_19290</name>
</gene>
<evidence type="ECO:0000313" key="2">
    <source>
        <dbReference type="Proteomes" id="UP000322699"/>
    </source>
</evidence>
<sequence length="66" mass="7456">MPTRLNDLETLHGVDGYPTSILCNRARELVRYNAAIRGFTSPAESFRPAGTIHQRYDRGSINDNLH</sequence>
<keyword evidence="2" id="KW-1185">Reference proteome</keyword>
<reference evidence="1 2" key="1">
    <citation type="submission" date="2019-08" db="EMBL/GenBank/DDBJ databases">
        <title>Deep-cultivation of Planctomycetes and their phenomic and genomic characterization uncovers novel biology.</title>
        <authorList>
            <person name="Wiegand S."/>
            <person name="Jogler M."/>
            <person name="Boedeker C."/>
            <person name="Pinto D."/>
            <person name="Vollmers J."/>
            <person name="Rivas-Marin E."/>
            <person name="Kohn T."/>
            <person name="Peeters S.H."/>
            <person name="Heuer A."/>
            <person name="Rast P."/>
            <person name="Oberbeckmann S."/>
            <person name="Bunk B."/>
            <person name="Jeske O."/>
            <person name="Meyerdierks A."/>
            <person name="Storesund J.E."/>
            <person name="Kallscheuer N."/>
            <person name="Luecker S."/>
            <person name="Lage O.M."/>
            <person name="Pohl T."/>
            <person name="Merkel B.J."/>
            <person name="Hornburger P."/>
            <person name="Mueller R.-W."/>
            <person name="Bruemmer F."/>
            <person name="Labrenz M."/>
            <person name="Spormann A.M."/>
            <person name="Op Den Camp H."/>
            <person name="Overmann J."/>
            <person name="Amann R."/>
            <person name="Jetten M.S.M."/>
            <person name="Mascher T."/>
            <person name="Medema M.H."/>
            <person name="Devos D.P."/>
            <person name="Kaster A.-K."/>
            <person name="Ovreas L."/>
            <person name="Rohde M."/>
            <person name="Galperin M.Y."/>
            <person name="Jogler C."/>
        </authorList>
    </citation>
    <scope>NUCLEOTIDE SEQUENCE [LARGE SCALE GENOMIC DNA]</scope>
    <source>
        <strain evidence="1 2">LF1</strain>
    </source>
</reference>
<protein>
    <submittedName>
        <fullName evidence="1">Uncharacterized protein</fullName>
    </submittedName>
</protein>
<dbReference type="Proteomes" id="UP000322699">
    <property type="component" value="Unassembled WGS sequence"/>
</dbReference>